<dbReference type="Proteomes" id="UP000243459">
    <property type="component" value="Chromosome 1"/>
</dbReference>
<dbReference type="Gramene" id="ONK79048">
    <property type="protein sequence ID" value="ONK79048"/>
    <property type="gene ID" value="A4U43_C01F2340"/>
</dbReference>
<sequence length="71" mass="7996">MGPMNGGDRQMEYDQEQDHDVRQTNGGDGLDGPLRRVRHRAHIVALFLSECIFSDINTILKLSSPDARCQL</sequence>
<keyword evidence="3" id="KW-1185">Reference proteome</keyword>
<protein>
    <submittedName>
        <fullName evidence="2">Uncharacterized protein</fullName>
    </submittedName>
</protein>
<dbReference type="EMBL" id="CM007381">
    <property type="protein sequence ID" value="ONK79048.1"/>
    <property type="molecule type" value="Genomic_DNA"/>
</dbReference>
<dbReference type="AlphaFoldDB" id="A0A5P1FLE1"/>
<organism evidence="2 3">
    <name type="scientific">Asparagus officinalis</name>
    <name type="common">Garden asparagus</name>
    <dbReference type="NCBI Taxonomy" id="4686"/>
    <lineage>
        <taxon>Eukaryota</taxon>
        <taxon>Viridiplantae</taxon>
        <taxon>Streptophyta</taxon>
        <taxon>Embryophyta</taxon>
        <taxon>Tracheophyta</taxon>
        <taxon>Spermatophyta</taxon>
        <taxon>Magnoliopsida</taxon>
        <taxon>Liliopsida</taxon>
        <taxon>Asparagales</taxon>
        <taxon>Asparagaceae</taxon>
        <taxon>Asparagoideae</taxon>
        <taxon>Asparagus</taxon>
    </lineage>
</organism>
<gene>
    <name evidence="2" type="ORF">A4U43_C01F2340</name>
</gene>
<feature type="region of interest" description="Disordered" evidence="1">
    <location>
        <begin position="1"/>
        <end position="34"/>
    </location>
</feature>
<reference evidence="3" key="1">
    <citation type="journal article" date="2017" name="Nat. Commun.">
        <title>The asparagus genome sheds light on the origin and evolution of a young Y chromosome.</title>
        <authorList>
            <person name="Harkess A."/>
            <person name="Zhou J."/>
            <person name="Xu C."/>
            <person name="Bowers J.E."/>
            <person name="Van der Hulst R."/>
            <person name="Ayyampalayam S."/>
            <person name="Mercati F."/>
            <person name="Riccardi P."/>
            <person name="McKain M.R."/>
            <person name="Kakrana A."/>
            <person name="Tang H."/>
            <person name="Ray J."/>
            <person name="Groenendijk J."/>
            <person name="Arikit S."/>
            <person name="Mathioni S.M."/>
            <person name="Nakano M."/>
            <person name="Shan H."/>
            <person name="Telgmann-Rauber A."/>
            <person name="Kanno A."/>
            <person name="Yue Z."/>
            <person name="Chen H."/>
            <person name="Li W."/>
            <person name="Chen Y."/>
            <person name="Xu X."/>
            <person name="Zhang Y."/>
            <person name="Luo S."/>
            <person name="Chen H."/>
            <person name="Gao J."/>
            <person name="Mao Z."/>
            <person name="Pires J.C."/>
            <person name="Luo M."/>
            <person name="Kudrna D."/>
            <person name="Wing R.A."/>
            <person name="Meyers B.C."/>
            <person name="Yi K."/>
            <person name="Kong H."/>
            <person name="Lavrijsen P."/>
            <person name="Sunseri F."/>
            <person name="Falavigna A."/>
            <person name="Ye Y."/>
            <person name="Leebens-Mack J.H."/>
            <person name="Chen G."/>
        </authorList>
    </citation>
    <scope>NUCLEOTIDE SEQUENCE [LARGE SCALE GENOMIC DNA]</scope>
    <source>
        <strain evidence="3">cv. DH0086</strain>
    </source>
</reference>
<feature type="compositionally biased region" description="Basic and acidic residues" evidence="1">
    <location>
        <begin position="9"/>
        <end position="22"/>
    </location>
</feature>
<proteinExistence type="predicted"/>
<evidence type="ECO:0000256" key="1">
    <source>
        <dbReference type="SAM" id="MobiDB-lite"/>
    </source>
</evidence>
<evidence type="ECO:0000313" key="3">
    <source>
        <dbReference type="Proteomes" id="UP000243459"/>
    </source>
</evidence>
<evidence type="ECO:0000313" key="2">
    <source>
        <dbReference type="EMBL" id="ONK79048.1"/>
    </source>
</evidence>
<accession>A0A5P1FLE1</accession>
<name>A0A5P1FLE1_ASPOF</name>